<dbReference type="EMBL" id="QGNW01001194">
    <property type="protein sequence ID" value="RVW50620.1"/>
    <property type="molecule type" value="Genomic_DNA"/>
</dbReference>
<accession>A0A438ESE0</accession>
<keyword evidence="2" id="KW-0052">Apoplast</keyword>
<feature type="chain" id="PRO_5019387107" evidence="7">
    <location>
        <begin position="29"/>
        <end position="204"/>
    </location>
</feature>
<evidence type="ECO:0000256" key="2">
    <source>
        <dbReference type="ARBA" id="ARBA00022523"/>
    </source>
</evidence>
<dbReference type="Gene3D" id="1.20.140.40">
    <property type="entry name" value="Invertase/pectin methylesterase inhibitor family protein"/>
    <property type="match status" value="1"/>
</dbReference>
<evidence type="ECO:0000256" key="4">
    <source>
        <dbReference type="ARBA" id="ARBA00022729"/>
    </source>
</evidence>
<feature type="domain" description="Pectinesterase inhibitor" evidence="8">
    <location>
        <begin position="36"/>
        <end position="192"/>
    </location>
</feature>
<keyword evidence="3" id="KW-0964">Secreted</keyword>
<dbReference type="SUPFAM" id="SSF101148">
    <property type="entry name" value="Plant invertase/pectin methylesterase inhibitor"/>
    <property type="match status" value="1"/>
</dbReference>
<evidence type="ECO:0000313" key="9">
    <source>
        <dbReference type="EMBL" id="RVW50620.1"/>
    </source>
</evidence>
<gene>
    <name evidence="9" type="primary">21KD_8</name>
    <name evidence="9" type="ORF">CK203_073360</name>
</gene>
<dbReference type="InterPro" id="IPR051955">
    <property type="entry name" value="PME_Inhibitor"/>
</dbReference>
<evidence type="ECO:0000256" key="3">
    <source>
        <dbReference type="ARBA" id="ARBA00022525"/>
    </source>
</evidence>
<dbReference type="NCBIfam" id="TIGR01614">
    <property type="entry name" value="PME_inhib"/>
    <property type="match status" value="1"/>
</dbReference>
<dbReference type="InterPro" id="IPR035513">
    <property type="entry name" value="Invertase/methylesterase_inhib"/>
</dbReference>
<keyword evidence="4 7" id="KW-0732">Signal</keyword>
<organism evidence="9 10">
    <name type="scientific">Vitis vinifera</name>
    <name type="common">Grape</name>
    <dbReference type="NCBI Taxonomy" id="29760"/>
    <lineage>
        <taxon>Eukaryota</taxon>
        <taxon>Viridiplantae</taxon>
        <taxon>Streptophyta</taxon>
        <taxon>Embryophyta</taxon>
        <taxon>Tracheophyta</taxon>
        <taxon>Spermatophyta</taxon>
        <taxon>Magnoliopsida</taxon>
        <taxon>eudicotyledons</taxon>
        <taxon>Gunneridae</taxon>
        <taxon>Pentapetalae</taxon>
        <taxon>rosids</taxon>
        <taxon>Vitales</taxon>
        <taxon>Vitaceae</taxon>
        <taxon>Viteae</taxon>
        <taxon>Vitis</taxon>
    </lineage>
</organism>
<sequence>MEGSYLFKAVAALSILLRLTTYMNSCSAAGATPGETNTEFIQKSCHVTPYPRLCISSLSSYASKIESSPKLLADTALSMSLETALSTSTAITKLSKIHGLQPAEAAAISDCVEQIRDSVDELQRSLQEMEHPGGSNFVLPMNDVQTWVSAALTDDDTCMDGFAEISSKGKVHAMVRSRILHVAQMTSNALSLINNYASTKTTLS</sequence>
<keyword evidence="5" id="KW-1015">Disulfide bond</keyword>
<dbReference type="GO" id="GO:0004857">
    <property type="term" value="F:enzyme inhibitor activity"/>
    <property type="evidence" value="ECO:0007669"/>
    <property type="project" value="InterPro"/>
</dbReference>
<dbReference type="AlphaFoldDB" id="A0A438ESE0"/>
<dbReference type="PANTHER" id="PTHR31080">
    <property type="entry name" value="PECTINESTERASE INHIBITOR-LIKE"/>
    <property type="match status" value="1"/>
</dbReference>
<evidence type="ECO:0000259" key="8">
    <source>
        <dbReference type="SMART" id="SM00856"/>
    </source>
</evidence>
<protein>
    <submittedName>
        <fullName evidence="9">21 kDa protein</fullName>
    </submittedName>
</protein>
<proteinExistence type="inferred from homology"/>
<evidence type="ECO:0000313" key="10">
    <source>
        <dbReference type="Proteomes" id="UP000288805"/>
    </source>
</evidence>
<dbReference type="GO" id="GO:0048046">
    <property type="term" value="C:apoplast"/>
    <property type="evidence" value="ECO:0007669"/>
    <property type="project" value="UniProtKB-SubCell"/>
</dbReference>
<evidence type="ECO:0000256" key="1">
    <source>
        <dbReference type="ARBA" id="ARBA00004271"/>
    </source>
</evidence>
<evidence type="ECO:0000256" key="5">
    <source>
        <dbReference type="ARBA" id="ARBA00023157"/>
    </source>
</evidence>
<dbReference type="OrthoDB" id="1430376at2759"/>
<dbReference type="Pfam" id="PF04043">
    <property type="entry name" value="PMEI"/>
    <property type="match status" value="1"/>
</dbReference>
<dbReference type="FunFam" id="1.20.140.40:FF:000006">
    <property type="entry name" value="Pectinesterase inhibitor 3"/>
    <property type="match status" value="1"/>
</dbReference>
<evidence type="ECO:0000256" key="7">
    <source>
        <dbReference type="SAM" id="SignalP"/>
    </source>
</evidence>
<dbReference type="PANTHER" id="PTHR31080:SF96">
    <property type="entry name" value="21 KDA PROTEIN-LIKE"/>
    <property type="match status" value="1"/>
</dbReference>
<evidence type="ECO:0000256" key="6">
    <source>
        <dbReference type="ARBA" id="ARBA00038471"/>
    </source>
</evidence>
<dbReference type="Proteomes" id="UP000288805">
    <property type="component" value="Unassembled WGS sequence"/>
</dbReference>
<name>A0A438ESE0_VITVI</name>
<dbReference type="InterPro" id="IPR006501">
    <property type="entry name" value="Pectinesterase_inhib_dom"/>
</dbReference>
<dbReference type="Gramene" id="Vitis02g00576.t01">
    <property type="protein sequence ID" value="Vitis02g00576.t01.CDS"/>
    <property type="gene ID" value="Vitis02g00576"/>
</dbReference>
<dbReference type="SMART" id="SM00856">
    <property type="entry name" value="PMEI"/>
    <property type="match status" value="1"/>
</dbReference>
<reference evidence="9 10" key="1">
    <citation type="journal article" date="2018" name="PLoS Genet.">
        <title>Population sequencing reveals clonal diversity and ancestral inbreeding in the grapevine cultivar Chardonnay.</title>
        <authorList>
            <person name="Roach M.J."/>
            <person name="Johnson D.L."/>
            <person name="Bohlmann J."/>
            <person name="van Vuuren H.J."/>
            <person name="Jones S.J."/>
            <person name="Pretorius I.S."/>
            <person name="Schmidt S.A."/>
            <person name="Borneman A.R."/>
        </authorList>
    </citation>
    <scope>NUCLEOTIDE SEQUENCE [LARGE SCALE GENOMIC DNA]</scope>
    <source>
        <strain evidence="10">cv. Chardonnay</strain>
        <tissue evidence="9">Leaf</tissue>
    </source>
</reference>
<comment type="similarity">
    <text evidence="6">Belongs to the PMEI family.</text>
</comment>
<comment type="caution">
    <text evidence="9">The sequence shown here is derived from an EMBL/GenBank/DDBJ whole genome shotgun (WGS) entry which is preliminary data.</text>
</comment>
<dbReference type="CDD" id="cd15798">
    <property type="entry name" value="PMEI-like_3"/>
    <property type="match status" value="1"/>
</dbReference>
<feature type="signal peptide" evidence="7">
    <location>
        <begin position="1"/>
        <end position="28"/>
    </location>
</feature>
<comment type="subcellular location">
    <subcellularLocation>
        <location evidence="1">Secreted</location>
        <location evidence="1">Extracellular space</location>
        <location evidence="1">Apoplast</location>
    </subcellularLocation>
</comment>